<dbReference type="RefSeq" id="WP_214170337.1">
    <property type="nucleotide sequence ID" value="NZ_JAHCVJ010000001.1"/>
</dbReference>
<organism evidence="1 2">
    <name type="scientific">Geoanaerobacter pelophilus</name>
    <dbReference type="NCBI Taxonomy" id="60036"/>
    <lineage>
        <taxon>Bacteria</taxon>
        <taxon>Pseudomonadati</taxon>
        <taxon>Thermodesulfobacteriota</taxon>
        <taxon>Desulfuromonadia</taxon>
        <taxon>Geobacterales</taxon>
        <taxon>Geobacteraceae</taxon>
        <taxon>Geoanaerobacter</taxon>
    </lineage>
</organism>
<reference evidence="1 2" key="1">
    <citation type="submission" date="2021-05" db="EMBL/GenBank/DDBJ databases">
        <title>The draft genome of Geobacter pelophilus DSM 12255.</title>
        <authorList>
            <person name="Xu Z."/>
            <person name="Masuda Y."/>
            <person name="Itoh H."/>
            <person name="Senoo K."/>
        </authorList>
    </citation>
    <scope>NUCLEOTIDE SEQUENCE [LARGE SCALE GENOMIC DNA]</scope>
    <source>
        <strain evidence="1 2">DSM 12255</strain>
    </source>
</reference>
<accession>A0AAW4L1D5</accession>
<dbReference type="AlphaFoldDB" id="A0AAW4L1D5"/>
<dbReference type="EMBL" id="JAHCVJ010000001">
    <property type="protein sequence ID" value="MBT0663615.1"/>
    <property type="molecule type" value="Genomic_DNA"/>
</dbReference>
<evidence type="ECO:0000313" key="2">
    <source>
        <dbReference type="Proteomes" id="UP000811899"/>
    </source>
</evidence>
<comment type="caution">
    <text evidence="1">The sequence shown here is derived from an EMBL/GenBank/DDBJ whole genome shotgun (WGS) entry which is preliminary data.</text>
</comment>
<gene>
    <name evidence="1" type="ORF">KI809_04795</name>
</gene>
<dbReference type="Proteomes" id="UP000811899">
    <property type="component" value="Unassembled WGS sequence"/>
</dbReference>
<keyword evidence="2" id="KW-1185">Reference proteome</keyword>
<name>A0AAW4L1D5_9BACT</name>
<evidence type="ECO:0000313" key="1">
    <source>
        <dbReference type="EMBL" id="MBT0663615.1"/>
    </source>
</evidence>
<proteinExistence type="predicted"/>
<protein>
    <submittedName>
        <fullName evidence="1">Uncharacterized protein</fullName>
    </submittedName>
</protein>
<sequence>MKSVSIILLIVYLMLPAACFGHPCELPSVHAQHICALASDAGEIPVDLDTDSCETTCCCAMYVPLSTTIVKASAEHTSRQLPYEPHLALPRLIDRIFVPPQNHC</sequence>